<gene>
    <name evidence="1" type="ORF">LCGC14_2566770</name>
</gene>
<protein>
    <submittedName>
        <fullName evidence="1">Uncharacterized protein</fullName>
    </submittedName>
</protein>
<organism evidence="1">
    <name type="scientific">marine sediment metagenome</name>
    <dbReference type="NCBI Taxonomy" id="412755"/>
    <lineage>
        <taxon>unclassified sequences</taxon>
        <taxon>metagenomes</taxon>
        <taxon>ecological metagenomes</taxon>
    </lineage>
</organism>
<feature type="non-terminal residue" evidence="1">
    <location>
        <position position="1"/>
    </location>
</feature>
<reference evidence="1" key="1">
    <citation type="journal article" date="2015" name="Nature">
        <title>Complex archaea that bridge the gap between prokaryotes and eukaryotes.</title>
        <authorList>
            <person name="Spang A."/>
            <person name="Saw J.H."/>
            <person name="Jorgensen S.L."/>
            <person name="Zaremba-Niedzwiedzka K."/>
            <person name="Martijn J."/>
            <person name="Lind A.E."/>
            <person name="van Eijk R."/>
            <person name="Schleper C."/>
            <person name="Guy L."/>
            <person name="Ettema T.J."/>
        </authorList>
    </citation>
    <scope>NUCLEOTIDE SEQUENCE</scope>
</reference>
<comment type="caution">
    <text evidence="1">The sequence shown here is derived from an EMBL/GenBank/DDBJ whole genome shotgun (WGS) entry which is preliminary data.</text>
</comment>
<sequence>ILPICSVCKKIRDDTDKEPGSGSWVTLENYMQERAKIMISHSYCPDCAEKLKKEY</sequence>
<accession>A0A0F9DBC0</accession>
<proteinExistence type="predicted"/>
<dbReference type="EMBL" id="LAZR01042519">
    <property type="protein sequence ID" value="KKL09348.1"/>
    <property type="molecule type" value="Genomic_DNA"/>
</dbReference>
<name>A0A0F9DBC0_9ZZZZ</name>
<dbReference type="AlphaFoldDB" id="A0A0F9DBC0"/>
<evidence type="ECO:0000313" key="1">
    <source>
        <dbReference type="EMBL" id="KKL09348.1"/>
    </source>
</evidence>